<accession>A0ABN7HQB0</accession>
<evidence type="ECO:0000259" key="6">
    <source>
        <dbReference type="PROSITE" id="PS50850"/>
    </source>
</evidence>
<feature type="transmembrane region" description="Helical" evidence="5">
    <location>
        <begin position="52"/>
        <end position="74"/>
    </location>
</feature>
<dbReference type="Gene3D" id="1.20.1250.20">
    <property type="entry name" value="MFS general substrate transporter like domains"/>
    <property type="match status" value="2"/>
</dbReference>
<dbReference type="InterPro" id="IPR036259">
    <property type="entry name" value="MFS_trans_sf"/>
</dbReference>
<feature type="transmembrane region" description="Helical" evidence="5">
    <location>
        <begin position="94"/>
        <end position="119"/>
    </location>
</feature>
<evidence type="ECO:0000256" key="3">
    <source>
        <dbReference type="ARBA" id="ARBA00022989"/>
    </source>
</evidence>
<keyword evidence="2 5" id="KW-0812">Transmembrane</keyword>
<comment type="caution">
    <text evidence="7">The sequence shown here is derived from an EMBL/GenBank/DDBJ whole genome shotgun (WGS) entry which is preliminary data.</text>
</comment>
<dbReference type="SUPFAM" id="SSF103473">
    <property type="entry name" value="MFS general substrate transporter"/>
    <property type="match status" value="1"/>
</dbReference>
<name>A0ABN7HQB0_9BURK</name>
<dbReference type="PANTHER" id="PTHR11662">
    <property type="entry name" value="SOLUTE CARRIER FAMILY 17"/>
    <property type="match status" value="1"/>
</dbReference>
<evidence type="ECO:0000256" key="1">
    <source>
        <dbReference type="ARBA" id="ARBA00004141"/>
    </source>
</evidence>
<dbReference type="Pfam" id="PF07690">
    <property type="entry name" value="MFS_1"/>
    <property type="match status" value="1"/>
</dbReference>
<evidence type="ECO:0000256" key="4">
    <source>
        <dbReference type="ARBA" id="ARBA00023136"/>
    </source>
</evidence>
<feature type="transmembrane region" description="Helical" evidence="5">
    <location>
        <begin position="379"/>
        <end position="402"/>
    </location>
</feature>
<feature type="transmembrane region" description="Helical" evidence="5">
    <location>
        <begin position="248"/>
        <end position="269"/>
    </location>
</feature>
<dbReference type="RefSeq" id="WP_201642542.1">
    <property type="nucleotide sequence ID" value="NZ_CAJHCP010000005.1"/>
</dbReference>
<sequence length="449" mass="48254">MKSQAVSPVVQDVPIASSRRSRARFTILALIAIGTVVNYLDRTVLGIAAPTLTKDLGLSAAVMGLVFSAFSWTYTASQIPAGMFLDRVGVRKTYFLAVASWSTFIVLHGFVGGLASLLVCRFGLGVAESPCFSANSRVVGHWFPQRERARATSIYQVGQYIGLAVFSPLLFWIIAAFGWRAMFVVVGAVGLLFSLIWWVRYHEPHESRTMNDAEREYIGAGGGLESTGDVQRPFSWADVRTLLGRRQIWGAAIGQFAGNATVVFFLTWFPTYLVAERHMVWLKVGFFAVLPFLGASAGVLFGGWVSDLLLRRTGSVNLARKLPIVTGLLLASTIVLAIYVKTDTAVIAVMSIAFFGQGMGGLGWSIVPDIAPKRLMGLTGGIFNFTANIAGIVTPVVIGVLVSLTGSFVLGLAFIGAVALLGAASYIFILGDIKRIELPGDSLAATSRR</sequence>
<feature type="transmembrane region" description="Helical" evidence="5">
    <location>
        <begin position="322"/>
        <end position="340"/>
    </location>
</feature>
<keyword evidence="8" id="KW-1185">Reference proteome</keyword>
<dbReference type="PANTHER" id="PTHR11662:SF333">
    <property type="entry name" value="D-GALACTONATE TRANSPORTER"/>
    <property type="match status" value="1"/>
</dbReference>
<proteinExistence type="predicted"/>
<feature type="transmembrane region" description="Helical" evidence="5">
    <location>
        <begin position="23"/>
        <end position="40"/>
    </location>
</feature>
<dbReference type="CDD" id="cd17319">
    <property type="entry name" value="MFS_ExuT_GudP_like"/>
    <property type="match status" value="1"/>
</dbReference>
<dbReference type="InterPro" id="IPR011701">
    <property type="entry name" value="MFS"/>
</dbReference>
<dbReference type="InterPro" id="IPR020846">
    <property type="entry name" value="MFS_dom"/>
</dbReference>
<keyword evidence="3 5" id="KW-1133">Transmembrane helix</keyword>
<organism evidence="7 8">
    <name type="scientific">Paraburkholderia metrosideri</name>
    <dbReference type="NCBI Taxonomy" id="580937"/>
    <lineage>
        <taxon>Bacteria</taxon>
        <taxon>Pseudomonadati</taxon>
        <taxon>Pseudomonadota</taxon>
        <taxon>Betaproteobacteria</taxon>
        <taxon>Burkholderiales</taxon>
        <taxon>Burkholderiaceae</taxon>
        <taxon>Paraburkholderia</taxon>
    </lineage>
</organism>
<gene>
    <name evidence="7" type="primary">gudP_2</name>
    <name evidence="7" type="ORF">LMG28140_02444</name>
</gene>
<evidence type="ECO:0000256" key="2">
    <source>
        <dbReference type="ARBA" id="ARBA00022692"/>
    </source>
</evidence>
<dbReference type="PROSITE" id="PS50850">
    <property type="entry name" value="MFS"/>
    <property type="match status" value="1"/>
</dbReference>
<keyword evidence="4 5" id="KW-0472">Membrane</keyword>
<comment type="subcellular location">
    <subcellularLocation>
        <location evidence="1">Membrane</location>
        <topology evidence="1">Multi-pass membrane protein</topology>
    </subcellularLocation>
</comment>
<feature type="transmembrane region" description="Helical" evidence="5">
    <location>
        <begin position="289"/>
        <end position="310"/>
    </location>
</feature>
<feature type="domain" description="Major facilitator superfamily (MFS) profile" evidence="6">
    <location>
        <begin position="27"/>
        <end position="434"/>
    </location>
</feature>
<dbReference type="EMBL" id="CAJHCP010000005">
    <property type="protein sequence ID" value="CAD6531047.1"/>
    <property type="molecule type" value="Genomic_DNA"/>
</dbReference>
<protein>
    <submittedName>
        <fullName evidence="7">Glucarate transporter</fullName>
    </submittedName>
</protein>
<feature type="transmembrane region" description="Helical" evidence="5">
    <location>
        <begin position="154"/>
        <end position="175"/>
    </location>
</feature>
<dbReference type="Proteomes" id="UP000598032">
    <property type="component" value="Unassembled WGS sequence"/>
</dbReference>
<evidence type="ECO:0000313" key="8">
    <source>
        <dbReference type="Proteomes" id="UP000598032"/>
    </source>
</evidence>
<evidence type="ECO:0000313" key="7">
    <source>
        <dbReference type="EMBL" id="CAD6531047.1"/>
    </source>
</evidence>
<feature type="transmembrane region" description="Helical" evidence="5">
    <location>
        <begin position="181"/>
        <end position="199"/>
    </location>
</feature>
<feature type="transmembrane region" description="Helical" evidence="5">
    <location>
        <begin position="408"/>
        <end position="429"/>
    </location>
</feature>
<feature type="transmembrane region" description="Helical" evidence="5">
    <location>
        <begin position="346"/>
        <end position="367"/>
    </location>
</feature>
<dbReference type="InterPro" id="IPR050382">
    <property type="entry name" value="MFS_Na/Anion_cotransporter"/>
</dbReference>
<reference evidence="7 8" key="1">
    <citation type="submission" date="2020-10" db="EMBL/GenBank/DDBJ databases">
        <authorList>
            <person name="Peeters C."/>
        </authorList>
    </citation>
    <scope>NUCLEOTIDE SEQUENCE [LARGE SCALE GENOMIC DNA]</scope>
    <source>
        <strain evidence="7 8">LMG 28140</strain>
    </source>
</reference>
<evidence type="ECO:0000256" key="5">
    <source>
        <dbReference type="SAM" id="Phobius"/>
    </source>
</evidence>